<comment type="caution">
    <text evidence="1">The sequence shown here is derived from an EMBL/GenBank/DDBJ whole genome shotgun (WGS) entry which is preliminary data.</text>
</comment>
<gene>
    <name evidence="1" type="ORF">LCGC14_0830670</name>
</gene>
<feature type="non-terminal residue" evidence="1">
    <location>
        <position position="1"/>
    </location>
</feature>
<protein>
    <submittedName>
        <fullName evidence="1">Uncharacterized protein</fullName>
    </submittedName>
</protein>
<organism evidence="1">
    <name type="scientific">marine sediment metagenome</name>
    <dbReference type="NCBI Taxonomy" id="412755"/>
    <lineage>
        <taxon>unclassified sequences</taxon>
        <taxon>metagenomes</taxon>
        <taxon>ecological metagenomes</taxon>
    </lineage>
</organism>
<accession>A0A0F9Q1A2</accession>
<proteinExistence type="predicted"/>
<dbReference type="AlphaFoldDB" id="A0A0F9Q1A2"/>
<name>A0A0F9Q1A2_9ZZZZ</name>
<reference evidence="1" key="1">
    <citation type="journal article" date="2015" name="Nature">
        <title>Complex archaea that bridge the gap between prokaryotes and eukaryotes.</title>
        <authorList>
            <person name="Spang A."/>
            <person name="Saw J.H."/>
            <person name="Jorgensen S.L."/>
            <person name="Zaremba-Niedzwiedzka K."/>
            <person name="Martijn J."/>
            <person name="Lind A.E."/>
            <person name="van Eijk R."/>
            <person name="Schleper C."/>
            <person name="Guy L."/>
            <person name="Ettema T.J."/>
        </authorList>
    </citation>
    <scope>NUCLEOTIDE SEQUENCE</scope>
</reference>
<sequence>NAVWNGIKVEIELVLGAIKDLIWTQLTTIVDIFVDIFGSIPGELLKLARGMWKAAEGLGKAFGKRIVEWFNWVAGMFVSIIRSIPGHAANLAGAMWGAAQSLGSSFAGRIVEWFNGAVGQFIGIIRSIPGHAANLAGAMWGAAQTLGSSFYNRITEWLNWTVTTFINIIGSIPGHAANLAGAMWAAGLGLGKSLANGLIAGLRILVSAINKIKWSKINMPSPIPDIPGFGGLNLPLPPFLAKGALNIAEDTLARLHKGEMVIPRAFADSLRSALTTARSPAATGGGSFNFYGDINLSGRATKADARELVDMVESEWRSRRRRGR</sequence>
<evidence type="ECO:0000313" key="1">
    <source>
        <dbReference type="EMBL" id="KKN30762.1"/>
    </source>
</evidence>
<dbReference type="EMBL" id="LAZR01002382">
    <property type="protein sequence ID" value="KKN30762.1"/>
    <property type="molecule type" value="Genomic_DNA"/>
</dbReference>